<evidence type="ECO:0000313" key="1">
    <source>
        <dbReference type="EMBL" id="JAC65363.1"/>
    </source>
</evidence>
<reference evidence="1" key="1">
    <citation type="submission" date="2014-05" db="EMBL/GenBank/DDBJ databases">
        <title>The transcriptome of the halophilic microalga Tetraselmis sp. GSL018 isolated from the Great Salt Lake, Utah.</title>
        <authorList>
            <person name="Jinkerson R.E."/>
            <person name="D'Adamo S."/>
            <person name="Posewitz M.C."/>
        </authorList>
    </citation>
    <scope>NUCLEOTIDE SEQUENCE</scope>
    <source>
        <strain evidence="1">GSL018</strain>
    </source>
</reference>
<proteinExistence type="predicted"/>
<dbReference type="AlphaFoldDB" id="A0A061R056"/>
<protein>
    <submittedName>
        <fullName evidence="1">Uncharacterized protein</fullName>
    </submittedName>
</protein>
<accession>A0A061R056</accession>
<dbReference type="EMBL" id="GBEZ01021381">
    <property type="protein sequence ID" value="JAC65363.1"/>
    <property type="molecule type" value="Transcribed_RNA"/>
</dbReference>
<sequence>VLGNEPLPALQLLDDRPRKDVVEEAEALLQPRPVLRIAGLVQVDADAGQERAMDP</sequence>
<name>A0A061R056_9CHLO</name>
<gene>
    <name evidence="1" type="ORF">TSPGSL018_16204</name>
</gene>
<organism evidence="1">
    <name type="scientific">Tetraselmis sp. GSL018</name>
    <dbReference type="NCBI Taxonomy" id="582737"/>
    <lineage>
        <taxon>Eukaryota</taxon>
        <taxon>Viridiplantae</taxon>
        <taxon>Chlorophyta</taxon>
        <taxon>core chlorophytes</taxon>
        <taxon>Chlorodendrophyceae</taxon>
        <taxon>Chlorodendrales</taxon>
        <taxon>Chlorodendraceae</taxon>
        <taxon>Tetraselmis</taxon>
    </lineage>
</organism>
<feature type="non-terminal residue" evidence="1">
    <location>
        <position position="1"/>
    </location>
</feature>